<feature type="transmembrane region" description="Helical" evidence="1">
    <location>
        <begin position="23"/>
        <end position="45"/>
    </location>
</feature>
<dbReference type="PANTHER" id="PTHR37308">
    <property type="entry name" value="INTEGRAL MEMBRANE PROTEIN"/>
    <property type="match status" value="1"/>
</dbReference>
<organism evidence="2 3">
    <name type="scientific">Candidatus Allocopromorpha excrementavium</name>
    <dbReference type="NCBI Taxonomy" id="2840741"/>
    <lineage>
        <taxon>Bacteria</taxon>
        <taxon>Bacillati</taxon>
        <taxon>Bacillota</taxon>
        <taxon>Clostridia</taxon>
        <taxon>Eubacteriales</taxon>
        <taxon>Eubacteriaceae</taxon>
        <taxon>Eubacteriaceae incertae sedis</taxon>
        <taxon>Candidatus Allocopromorpha</taxon>
    </lineage>
</organism>
<name>A0A9D1HE01_9FIRM</name>
<feature type="transmembrane region" description="Helical" evidence="1">
    <location>
        <begin position="255"/>
        <end position="274"/>
    </location>
</feature>
<sequence>MQGDRDKKTTKKNINFSNIGKSVVIGGTMLVPGVSGGSMAMILGVYDQLISSVSSFMKHKRESAIFLLTFAAGGLAGMFLFSKPILYLIERFPMPMLYFFMGAVAGGIPLIFKKANIKKFSVRGLIYIILGIVMVVAVSYIPMGGESSSMGAGMQSFVMLAAAGFIAAVALVLPGISVSYLLLVLGLYDETMRAISQLYMPFLIPLGIGLILGIILTTKILEMAMTNYPQPTYLIILGFVLGSVREIYPGVPTGIQIPICIVSICAGFAAIIFISRRELKSED</sequence>
<feature type="transmembrane region" description="Helical" evidence="1">
    <location>
        <begin position="124"/>
        <end position="145"/>
    </location>
</feature>
<evidence type="ECO:0000313" key="2">
    <source>
        <dbReference type="EMBL" id="HIU00164.1"/>
    </source>
</evidence>
<feature type="transmembrane region" description="Helical" evidence="1">
    <location>
        <begin position="65"/>
        <end position="89"/>
    </location>
</feature>
<accession>A0A9D1HE01</accession>
<dbReference type="PANTHER" id="PTHR37308:SF1">
    <property type="entry name" value="POLYPRENYL-PHOSPHATE TRANSPORTER"/>
    <property type="match status" value="1"/>
</dbReference>
<dbReference type="EMBL" id="DVLX01000095">
    <property type="protein sequence ID" value="HIU00164.1"/>
    <property type="molecule type" value="Genomic_DNA"/>
</dbReference>
<reference evidence="2" key="2">
    <citation type="journal article" date="2021" name="PeerJ">
        <title>Extensive microbial diversity within the chicken gut microbiome revealed by metagenomics and culture.</title>
        <authorList>
            <person name="Gilroy R."/>
            <person name="Ravi A."/>
            <person name="Getino M."/>
            <person name="Pursley I."/>
            <person name="Horton D.L."/>
            <person name="Alikhan N.F."/>
            <person name="Baker D."/>
            <person name="Gharbi K."/>
            <person name="Hall N."/>
            <person name="Watson M."/>
            <person name="Adriaenssens E.M."/>
            <person name="Foster-Nyarko E."/>
            <person name="Jarju S."/>
            <person name="Secka A."/>
            <person name="Antonio M."/>
            <person name="Oren A."/>
            <person name="Chaudhuri R.R."/>
            <person name="La Ragione R."/>
            <person name="Hildebrand F."/>
            <person name="Pallen M.J."/>
        </authorList>
    </citation>
    <scope>NUCLEOTIDE SEQUENCE</scope>
    <source>
        <strain evidence="2">CHK176-22527</strain>
    </source>
</reference>
<keyword evidence="1" id="KW-0472">Membrane</keyword>
<keyword evidence="1" id="KW-0812">Transmembrane</keyword>
<keyword evidence="1" id="KW-1133">Transmembrane helix</keyword>
<evidence type="ECO:0000313" key="3">
    <source>
        <dbReference type="Proteomes" id="UP000824159"/>
    </source>
</evidence>
<reference evidence="2" key="1">
    <citation type="submission" date="2020-10" db="EMBL/GenBank/DDBJ databases">
        <authorList>
            <person name="Gilroy R."/>
        </authorList>
    </citation>
    <scope>NUCLEOTIDE SEQUENCE</scope>
    <source>
        <strain evidence="2">CHK176-22527</strain>
    </source>
</reference>
<feature type="transmembrane region" description="Helical" evidence="1">
    <location>
        <begin position="198"/>
        <end position="221"/>
    </location>
</feature>
<gene>
    <name evidence="2" type="ORF">IAD12_07915</name>
</gene>
<evidence type="ECO:0000256" key="1">
    <source>
        <dbReference type="SAM" id="Phobius"/>
    </source>
</evidence>
<dbReference type="AlphaFoldDB" id="A0A9D1HE01"/>
<dbReference type="Proteomes" id="UP000824159">
    <property type="component" value="Unassembled WGS sequence"/>
</dbReference>
<dbReference type="InterPro" id="IPR007163">
    <property type="entry name" value="VCA0040-like"/>
</dbReference>
<dbReference type="Pfam" id="PF04018">
    <property type="entry name" value="VCA0040-like"/>
    <property type="match status" value="1"/>
</dbReference>
<comment type="caution">
    <text evidence="2">The sequence shown here is derived from an EMBL/GenBank/DDBJ whole genome shotgun (WGS) entry which is preliminary data.</text>
</comment>
<proteinExistence type="predicted"/>
<feature type="transmembrane region" description="Helical" evidence="1">
    <location>
        <begin position="95"/>
        <end position="112"/>
    </location>
</feature>
<feature type="transmembrane region" description="Helical" evidence="1">
    <location>
        <begin position="157"/>
        <end position="186"/>
    </location>
</feature>
<protein>
    <submittedName>
        <fullName evidence="2">DUF368 domain-containing protein</fullName>
    </submittedName>
</protein>